<dbReference type="STRING" id="561184.SAMN05216376_111137"/>
<dbReference type="Gene3D" id="3.30.420.280">
    <property type="match status" value="1"/>
</dbReference>
<dbReference type="InterPro" id="IPR027417">
    <property type="entry name" value="P-loop_NTPase"/>
</dbReference>
<accession>A0A0B3RU50</accession>
<evidence type="ECO:0000313" key="2">
    <source>
        <dbReference type="EMBL" id="KHQ50293.1"/>
    </source>
</evidence>
<proteinExistence type="predicted"/>
<organism evidence="2 3">
    <name type="scientific">Mameliella alba</name>
    <dbReference type="NCBI Taxonomy" id="561184"/>
    <lineage>
        <taxon>Bacteria</taxon>
        <taxon>Pseudomonadati</taxon>
        <taxon>Pseudomonadota</taxon>
        <taxon>Alphaproteobacteria</taxon>
        <taxon>Rhodobacterales</taxon>
        <taxon>Roseobacteraceae</taxon>
        <taxon>Mameliella</taxon>
    </lineage>
</organism>
<keyword evidence="3" id="KW-1185">Reference proteome</keyword>
<evidence type="ECO:0000256" key="1">
    <source>
        <dbReference type="SAM" id="MobiDB-lite"/>
    </source>
</evidence>
<evidence type="ECO:0000313" key="3">
    <source>
        <dbReference type="Proteomes" id="UP000030960"/>
    </source>
</evidence>
<reference evidence="2 3" key="1">
    <citation type="submission" date="2014-10" db="EMBL/GenBank/DDBJ databases">
        <title>Genome sequence of Ponticoccus sp. strain UMTAT08 isolated from clonal culture of toxic dinoflagellate Alexandrium tamiyavanichii.</title>
        <authorList>
            <person name="Gan H.Y."/>
            <person name="Muhd D.-D."/>
            <person name="Mohd Noor M.E."/>
            <person name="Yeong Y.S."/>
            <person name="Usup G."/>
        </authorList>
    </citation>
    <scope>NUCLEOTIDE SEQUENCE [LARGE SCALE GENOMIC DNA]</scope>
    <source>
        <strain evidence="2 3">UMTAT08</strain>
    </source>
</reference>
<dbReference type="PATRIC" id="fig|1515334.3.peg.5163"/>
<protein>
    <submittedName>
        <fullName evidence="2">Putative TerL</fullName>
    </submittedName>
</protein>
<comment type="caution">
    <text evidence="2">The sequence shown here is derived from an EMBL/GenBank/DDBJ whole genome shotgun (WGS) entry which is preliminary data.</text>
</comment>
<dbReference type="EMBL" id="JSUQ01000028">
    <property type="protein sequence ID" value="KHQ50293.1"/>
    <property type="molecule type" value="Genomic_DNA"/>
</dbReference>
<dbReference type="Gene3D" id="3.40.50.300">
    <property type="entry name" value="P-loop containing nucleotide triphosphate hydrolases"/>
    <property type="match status" value="1"/>
</dbReference>
<gene>
    <name evidence="2" type="ORF">OA50_05141</name>
</gene>
<dbReference type="Proteomes" id="UP000030960">
    <property type="component" value="Unassembled WGS sequence"/>
</dbReference>
<sequence>MSAMLDMWGWGRGCAWAAPDGGSGGASAGPSAKVDWEGLDAKEALTTLGDTSPGGNPYSDGADLQEFLSGQAEVTFPGPISEAFYWSDADVIGIQGPVGSGKTTTLLKSRLRRAIMMPRSTIDGWRRYKCVFARETYRQLWSTTIPSYLETFPKSWGDWSGGRGDPVTHVMQFEDAHGPIEFVSEFMAYGDNLIASMRGMQTTDLLLNEADTQAEETFGVGIGRMDRWPGRQHFAGLPRELTSYGQVACDFNAPDEENWTYKLFHDEAERAKILADVEDDEGNAAGGVRIEFYRQPGFGEAGCENLQNLGDKYYPRQIRSNIAIGRGDLNDRLVYNKITYLRAGEPVFKREFSPRIHVSERPLEVDPQLPLLVGLDQGFKGAAVVAQLRGFYRWRILAELHFPQERLMAQVFGQRLRDLLEDRFPGAWVEAGWGDMAGEHGSSTATDENATWNLLVGRAAGFHVRPQVVGTNRIQPRLEAVRAALEAPIEAGEPGILIDPSCRMLRRGFAARYVWADEVDPSGDKRKVPNKRFTEANVMDALQYLLLGQHRGDGLSPYASRLGDQRQDRAGGGVRRKPGQPDPGGLQTGWDVLNPYGDAS</sequence>
<feature type="region of interest" description="Disordered" evidence="1">
    <location>
        <begin position="556"/>
        <end position="600"/>
    </location>
</feature>
<dbReference type="AlphaFoldDB" id="A0A0B3RU50"/>
<name>A0A0B3RU50_9RHOB</name>